<keyword evidence="4" id="KW-1185">Reference proteome</keyword>
<name>A0ABU6YS76_9FABA</name>
<keyword evidence="2" id="KW-0812">Transmembrane</keyword>
<gene>
    <name evidence="3" type="ORF">PIB30_086895</name>
</gene>
<dbReference type="EMBL" id="JASCZI010243163">
    <property type="protein sequence ID" value="MED6212790.1"/>
    <property type="molecule type" value="Genomic_DNA"/>
</dbReference>
<protein>
    <recommendedName>
        <fullName evidence="5">CASP-like protein</fullName>
    </recommendedName>
</protein>
<keyword evidence="2" id="KW-1133">Transmembrane helix</keyword>
<evidence type="ECO:0000313" key="4">
    <source>
        <dbReference type="Proteomes" id="UP001341840"/>
    </source>
</evidence>
<accession>A0ABU6YS76</accession>
<evidence type="ECO:0000256" key="2">
    <source>
        <dbReference type="SAM" id="Phobius"/>
    </source>
</evidence>
<evidence type="ECO:0000313" key="3">
    <source>
        <dbReference type="EMBL" id="MED6212790.1"/>
    </source>
</evidence>
<proteinExistence type="predicted"/>
<feature type="transmembrane region" description="Helical" evidence="2">
    <location>
        <begin position="46"/>
        <end position="64"/>
    </location>
</feature>
<keyword evidence="2" id="KW-0472">Membrane</keyword>
<evidence type="ECO:0000256" key="1">
    <source>
        <dbReference type="SAM" id="MobiDB-lite"/>
    </source>
</evidence>
<dbReference type="Proteomes" id="UP001341840">
    <property type="component" value="Unassembled WGS sequence"/>
</dbReference>
<evidence type="ECO:0008006" key="5">
    <source>
        <dbReference type="Google" id="ProtNLM"/>
    </source>
</evidence>
<feature type="region of interest" description="Disordered" evidence="1">
    <location>
        <begin position="1"/>
        <end position="32"/>
    </location>
</feature>
<comment type="caution">
    <text evidence="3">The sequence shown here is derived from an EMBL/GenBank/DDBJ whole genome shotgun (WGS) entry which is preliminary data.</text>
</comment>
<sequence length="120" mass="13141">MEVIRGQAVVPEPSPPPSPNLRSLSPEKKDEPPLFLHASPELRHRFAVTTVAVLLGCCFLVAGANKRCLWSPEIAVAIGKPPPPLPFVFRQLVPLHVVAGVAAAIDFSYQSYYVIFVELR</sequence>
<reference evidence="3 4" key="1">
    <citation type="journal article" date="2023" name="Plants (Basel)">
        <title>Bridging the Gap: Combining Genomics and Transcriptomics Approaches to Understand Stylosanthes scabra, an Orphan Legume from the Brazilian Caatinga.</title>
        <authorList>
            <person name="Ferreira-Neto J.R.C."/>
            <person name="da Silva M.D."/>
            <person name="Binneck E."/>
            <person name="de Melo N.F."/>
            <person name="da Silva R.H."/>
            <person name="de Melo A.L.T.M."/>
            <person name="Pandolfi V."/>
            <person name="Bustamante F.O."/>
            <person name="Brasileiro-Vidal A.C."/>
            <person name="Benko-Iseppon A.M."/>
        </authorList>
    </citation>
    <scope>NUCLEOTIDE SEQUENCE [LARGE SCALE GENOMIC DNA]</scope>
    <source>
        <tissue evidence="3">Leaves</tissue>
    </source>
</reference>
<organism evidence="3 4">
    <name type="scientific">Stylosanthes scabra</name>
    <dbReference type="NCBI Taxonomy" id="79078"/>
    <lineage>
        <taxon>Eukaryota</taxon>
        <taxon>Viridiplantae</taxon>
        <taxon>Streptophyta</taxon>
        <taxon>Embryophyta</taxon>
        <taxon>Tracheophyta</taxon>
        <taxon>Spermatophyta</taxon>
        <taxon>Magnoliopsida</taxon>
        <taxon>eudicotyledons</taxon>
        <taxon>Gunneridae</taxon>
        <taxon>Pentapetalae</taxon>
        <taxon>rosids</taxon>
        <taxon>fabids</taxon>
        <taxon>Fabales</taxon>
        <taxon>Fabaceae</taxon>
        <taxon>Papilionoideae</taxon>
        <taxon>50 kb inversion clade</taxon>
        <taxon>dalbergioids sensu lato</taxon>
        <taxon>Dalbergieae</taxon>
        <taxon>Pterocarpus clade</taxon>
        <taxon>Stylosanthes</taxon>
    </lineage>
</organism>